<proteinExistence type="predicted"/>
<dbReference type="Proteomes" id="UP000472355">
    <property type="component" value="Unassembled WGS sequence"/>
</dbReference>
<evidence type="ECO:0000313" key="1">
    <source>
        <dbReference type="EMBL" id="NFA43383.1"/>
    </source>
</evidence>
<reference evidence="1 2" key="1">
    <citation type="submission" date="2019-02" db="EMBL/GenBank/DDBJ databases">
        <title>Genome sequencing of Clostridium botulinum clinical isolates.</title>
        <authorList>
            <person name="Brunt J."/>
            <person name="Van Vliet A.H.M."/>
            <person name="Stringer S.C."/>
            <person name="Grant K.A."/>
            <person name="Carter A.C."/>
            <person name="Peck M.W."/>
        </authorList>
    </citation>
    <scope>NUCLEOTIDE SEQUENCE [LARGE SCALE GENOMIC DNA]</scope>
    <source>
        <strain evidence="1 2">H113700579</strain>
    </source>
</reference>
<comment type="caution">
    <text evidence="1">The sequence shown here is derived from an EMBL/GenBank/DDBJ whole genome shotgun (WGS) entry which is preliminary data.</text>
</comment>
<protein>
    <submittedName>
        <fullName evidence="1">Uncharacterized protein</fullName>
    </submittedName>
</protein>
<sequence>MIFDINDNDKPIDVNVGDILVADDGNCFLIIFDYDHCDYRAINLTVNQCSDYCRSLNYIENEIKDKWDCNIVRVISGDKIKLMEIDGVA</sequence>
<accession>A0A6M0SPW8</accession>
<dbReference type="AlphaFoldDB" id="A0A6M0SPW8"/>
<organism evidence="1 2">
    <name type="scientific">Clostridium botulinum</name>
    <dbReference type="NCBI Taxonomy" id="1491"/>
    <lineage>
        <taxon>Bacteria</taxon>
        <taxon>Bacillati</taxon>
        <taxon>Bacillota</taxon>
        <taxon>Clostridia</taxon>
        <taxon>Eubacteriales</taxon>
        <taxon>Clostridiaceae</taxon>
        <taxon>Clostridium</taxon>
    </lineage>
</organism>
<gene>
    <name evidence="1" type="ORF">EXM65_12575</name>
</gene>
<name>A0A6M0SPW8_CLOBO</name>
<dbReference type="EMBL" id="SGKU01000037">
    <property type="protein sequence ID" value="NFA43383.1"/>
    <property type="molecule type" value="Genomic_DNA"/>
</dbReference>
<evidence type="ECO:0000313" key="2">
    <source>
        <dbReference type="Proteomes" id="UP000472355"/>
    </source>
</evidence>